<evidence type="ECO:0000313" key="3">
    <source>
        <dbReference type="Proteomes" id="UP000319502"/>
    </source>
</evidence>
<gene>
    <name evidence="2" type="ORF">FHP91_15100</name>
</gene>
<dbReference type="InterPro" id="IPR029063">
    <property type="entry name" value="SAM-dependent_MTases_sf"/>
</dbReference>
<name>A0A557QJT4_9RHOO</name>
<keyword evidence="2" id="KW-0489">Methyltransferase</keyword>
<evidence type="ECO:0000259" key="1">
    <source>
        <dbReference type="Pfam" id="PF13679"/>
    </source>
</evidence>
<dbReference type="PANTHER" id="PTHR13369:SF0">
    <property type="entry name" value="GLUTATHIONE S-TRANSFERASE C-TERMINAL DOMAIN-CONTAINING PROTEIN"/>
    <property type="match status" value="1"/>
</dbReference>
<comment type="caution">
    <text evidence="2">The sequence shown here is derived from an EMBL/GenBank/DDBJ whole genome shotgun (WGS) entry which is preliminary data.</text>
</comment>
<keyword evidence="2" id="KW-0808">Transferase</keyword>
<feature type="domain" description="Methyltransferase" evidence="1">
    <location>
        <begin position="105"/>
        <end position="223"/>
    </location>
</feature>
<dbReference type="PANTHER" id="PTHR13369">
    <property type="match status" value="1"/>
</dbReference>
<dbReference type="Gene3D" id="3.40.50.150">
    <property type="entry name" value="Vaccinia Virus protein VP39"/>
    <property type="match status" value="1"/>
</dbReference>
<dbReference type="AlphaFoldDB" id="A0A557QJT4"/>
<dbReference type="EMBL" id="VMNK01000015">
    <property type="protein sequence ID" value="TVO53127.1"/>
    <property type="molecule type" value="Genomic_DNA"/>
</dbReference>
<dbReference type="OrthoDB" id="5298194at2"/>
<dbReference type="InterPro" id="IPR025714">
    <property type="entry name" value="Methyltranfer_dom"/>
</dbReference>
<organism evidence="2 3">
    <name type="scientific">Denitromonas halophila</name>
    <dbReference type="NCBI Taxonomy" id="1629404"/>
    <lineage>
        <taxon>Bacteria</taxon>
        <taxon>Pseudomonadati</taxon>
        <taxon>Pseudomonadota</taxon>
        <taxon>Betaproteobacteria</taxon>
        <taxon>Rhodocyclales</taxon>
        <taxon>Zoogloeaceae</taxon>
        <taxon>Denitromonas</taxon>
    </lineage>
</organism>
<dbReference type="RefSeq" id="WP_144310374.1">
    <property type="nucleotide sequence ID" value="NZ_VMNK01000015.1"/>
</dbReference>
<accession>A0A557QJT4</accession>
<keyword evidence="3" id="KW-1185">Reference proteome</keyword>
<protein>
    <submittedName>
        <fullName evidence="2">Methyltransferase</fullName>
    </submittedName>
</protein>
<dbReference type="Proteomes" id="UP000319502">
    <property type="component" value="Unassembled WGS sequence"/>
</dbReference>
<evidence type="ECO:0000313" key="2">
    <source>
        <dbReference type="EMBL" id="TVO53127.1"/>
    </source>
</evidence>
<dbReference type="SUPFAM" id="SSF53335">
    <property type="entry name" value="S-adenosyl-L-methionine-dependent methyltransferases"/>
    <property type="match status" value="1"/>
</dbReference>
<sequence>MNLADRFFALQHCLDVHADLWRPRPFCVEAPDWVARYPALEADMLALSDDDVAALGADDTARLAWVASRVPVLGDLLALTTVPRCEPRPLPPCDAHFDWAIPGRKREQIEAFAAALDPVEAPVLEWCAGKGHLGRRLAMQGAGSVTSLEIDPVLCAQSALLATRARLAQHMVCADALSADGQSRVATHHVVALHACGELHRSLVRGAAAGVAAGFSIAPCCYDRGVTGDFLPVSTAATLRLDAGDLRLAITESVTATERERRQHAQDSAFKLGFIALRAALEGGGYRPFRPVPAAWVRSGFEGFCRELAAREAVVLPGAVNWDEWQAVGWARHAQVLRYDLVRHVFRRALELWLVSDLALGLEAAGYRARVGVFCDRAITPRNLLVQAARA</sequence>
<dbReference type="GO" id="GO:0032259">
    <property type="term" value="P:methylation"/>
    <property type="evidence" value="ECO:0007669"/>
    <property type="project" value="UniProtKB-KW"/>
</dbReference>
<dbReference type="GO" id="GO:0008168">
    <property type="term" value="F:methyltransferase activity"/>
    <property type="evidence" value="ECO:0007669"/>
    <property type="project" value="UniProtKB-KW"/>
</dbReference>
<reference evidence="2 3" key="1">
    <citation type="submission" date="2019-07" db="EMBL/GenBank/DDBJ databases">
        <title>The pathways for chlorine oxyanion respiration interact through the shared metabolite chlorate.</title>
        <authorList>
            <person name="Barnum T.P."/>
            <person name="Cheng Y."/>
            <person name="Hill K.A."/>
            <person name="Lucas L.N."/>
            <person name="Carlson H.K."/>
            <person name="Coates J.D."/>
        </authorList>
    </citation>
    <scope>NUCLEOTIDE SEQUENCE [LARGE SCALE GENOMIC DNA]</scope>
    <source>
        <strain evidence="2 3">SFB-3</strain>
    </source>
</reference>
<proteinExistence type="predicted"/>
<dbReference type="Pfam" id="PF13679">
    <property type="entry name" value="Methyltransf_32"/>
    <property type="match status" value="1"/>
</dbReference>